<dbReference type="Proteomes" id="UP000807370">
    <property type="component" value="Unassembled WGS sequence"/>
</dbReference>
<accession>A0ABS0PQZ4</accession>
<evidence type="ECO:0000256" key="1">
    <source>
        <dbReference type="SAM" id="SignalP"/>
    </source>
</evidence>
<sequence>MRAALTVPSRPLARASLVLALVLALPMGGNAMAETLNFDNASAGTAPAGWTLTMTGKGEPKWSVEAEPTAPSKPNVLKQSGRATFPVAIKSDTSIKDGFVEVKFKAVSGSEDRAAGIIWRAKDADNYYVVRANALEDNVVLYKTIKGVRSSLEIVGRKGGYGVKTPVPSGQWHALRCDFAGSRFKVTFDGKPLFEVEDTTIPDAGMIGLWTKADSVTLFDDLTYGETR</sequence>
<feature type="domain" description="3-keto-alpha-glucoside-1,2-lyase/3-keto-2-hydroxy-glucal hydratase" evidence="2">
    <location>
        <begin position="48"/>
        <end position="216"/>
    </location>
</feature>
<protein>
    <recommendedName>
        <fullName evidence="2">3-keto-alpha-glucoside-1,2-lyase/3-keto-2-hydroxy-glucal hydratase domain-containing protein</fullName>
    </recommendedName>
</protein>
<evidence type="ECO:0000313" key="3">
    <source>
        <dbReference type="EMBL" id="MBH5399631.1"/>
    </source>
</evidence>
<dbReference type="Gene3D" id="2.60.120.560">
    <property type="entry name" value="Exo-inulinase, domain 1"/>
    <property type="match status" value="1"/>
</dbReference>
<organism evidence="3 4">
    <name type="scientific">Bradyrhizobium agreste</name>
    <dbReference type="NCBI Taxonomy" id="2751811"/>
    <lineage>
        <taxon>Bacteria</taxon>
        <taxon>Pseudomonadati</taxon>
        <taxon>Pseudomonadota</taxon>
        <taxon>Alphaproteobacteria</taxon>
        <taxon>Hyphomicrobiales</taxon>
        <taxon>Nitrobacteraceae</taxon>
        <taxon>Bradyrhizobium</taxon>
    </lineage>
</organism>
<evidence type="ECO:0000259" key="2">
    <source>
        <dbReference type="Pfam" id="PF06439"/>
    </source>
</evidence>
<feature type="chain" id="PRO_5045127290" description="3-keto-alpha-glucoside-1,2-lyase/3-keto-2-hydroxy-glucal hydratase domain-containing protein" evidence="1">
    <location>
        <begin position="34"/>
        <end position="228"/>
    </location>
</feature>
<name>A0ABS0PQZ4_9BRAD</name>
<comment type="caution">
    <text evidence="3">The sequence shown here is derived from an EMBL/GenBank/DDBJ whole genome shotgun (WGS) entry which is preliminary data.</text>
</comment>
<dbReference type="Pfam" id="PF06439">
    <property type="entry name" value="3keto-disac_hyd"/>
    <property type="match status" value="1"/>
</dbReference>
<proteinExistence type="predicted"/>
<reference evidence="3 4" key="1">
    <citation type="submission" date="2020-07" db="EMBL/GenBank/DDBJ databases">
        <title>Bradyrhizobium diversity isolated from nodules of indigenous legumes of Western Australia.</title>
        <authorList>
            <person name="Klepa M.S."/>
        </authorList>
    </citation>
    <scope>NUCLEOTIDE SEQUENCE [LARGE SCALE GENOMIC DNA]</scope>
    <source>
        <strain evidence="3 4">CNPSo 4010</strain>
    </source>
</reference>
<keyword evidence="1" id="KW-0732">Signal</keyword>
<evidence type="ECO:0000313" key="4">
    <source>
        <dbReference type="Proteomes" id="UP000807370"/>
    </source>
</evidence>
<gene>
    <name evidence="3" type="ORF">HZZ13_17840</name>
</gene>
<dbReference type="EMBL" id="JACCHP010000011">
    <property type="protein sequence ID" value="MBH5399631.1"/>
    <property type="molecule type" value="Genomic_DNA"/>
</dbReference>
<feature type="signal peptide" evidence="1">
    <location>
        <begin position="1"/>
        <end position="33"/>
    </location>
</feature>
<dbReference type="InterPro" id="IPR010496">
    <property type="entry name" value="AL/BT2_dom"/>
</dbReference>
<keyword evidence="4" id="KW-1185">Reference proteome</keyword>